<sequence length="24" mass="2651">DGNESYAVDDGRIIADFETYSESP</sequence>
<dbReference type="EMBL" id="LAZR01003980">
    <property type="protein sequence ID" value="KKN12901.1"/>
    <property type="molecule type" value="Genomic_DNA"/>
</dbReference>
<protein>
    <submittedName>
        <fullName evidence="1">Uncharacterized protein</fullName>
    </submittedName>
</protein>
<evidence type="ECO:0000313" key="2">
    <source>
        <dbReference type="EMBL" id="KKM60808.1"/>
    </source>
</evidence>
<dbReference type="EMBL" id="LAZR01069596">
    <property type="protein sequence ID" value="KKK47406.1"/>
    <property type="molecule type" value="Genomic_DNA"/>
</dbReference>
<accession>A0A0F8YHB8</accession>
<feature type="non-terminal residue" evidence="1">
    <location>
        <position position="1"/>
    </location>
</feature>
<comment type="caution">
    <text evidence="1">The sequence shown here is derived from an EMBL/GenBank/DDBJ whole genome shotgun (WGS) entry which is preliminary data.</text>
</comment>
<organism evidence="1">
    <name type="scientific">marine sediment metagenome</name>
    <dbReference type="NCBI Taxonomy" id="412755"/>
    <lineage>
        <taxon>unclassified sequences</taxon>
        <taxon>metagenomes</taxon>
        <taxon>ecological metagenomes</taxon>
    </lineage>
</organism>
<reference evidence="1" key="1">
    <citation type="journal article" date="2015" name="Nature">
        <title>Complex archaea that bridge the gap between prokaryotes and eukaryotes.</title>
        <authorList>
            <person name="Spang A."/>
            <person name="Saw J.H."/>
            <person name="Jorgensen S.L."/>
            <person name="Zaremba-Niedzwiedzka K."/>
            <person name="Martijn J."/>
            <person name="Lind A.E."/>
            <person name="van Eijk R."/>
            <person name="Schleper C."/>
            <person name="Guy L."/>
            <person name="Ettema T.J."/>
        </authorList>
    </citation>
    <scope>NUCLEOTIDE SEQUENCE</scope>
</reference>
<evidence type="ECO:0000313" key="3">
    <source>
        <dbReference type="EMBL" id="KKN12901.1"/>
    </source>
</evidence>
<gene>
    <name evidence="3" type="ORF">LCGC14_1011740</name>
    <name evidence="2" type="ORF">LCGC14_1538120</name>
    <name evidence="1" type="ORF">LCGC14_3155520</name>
</gene>
<dbReference type="EMBL" id="LAZR01011605">
    <property type="protein sequence ID" value="KKM60808.1"/>
    <property type="molecule type" value="Genomic_DNA"/>
</dbReference>
<proteinExistence type="predicted"/>
<evidence type="ECO:0000313" key="1">
    <source>
        <dbReference type="EMBL" id="KKK47406.1"/>
    </source>
</evidence>
<dbReference type="AlphaFoldDB" id="A0A0F8YHB8"/>
<name>A0A0F8YHB8_9ZZZZ</name>